<evidence type="ECO:0000256" key="3">
    <source>
        <dbReference type="ARBA" id="ARBA00022692"/>
    </source>
</evidence>
<dbReference type="GO" id="GO:0022857">
    <property type="term" value="F:transmembrane transporter activity"/>
    <property type="evidence" value="ECO:0007669"/>
    <property type="project" value="TreeGrafter"/>
</dbReference>
<dbReference type="Pfam" id="PF02687">
    <property type="entry name" value="FtsX"/>
    <property type="match status" value="2"/>
</dbReference>
<feature type="transmembrane region" description="Helical" evidence="7">
    <location>
        <begin position="768"/>
        <end position="788"/>
    </location>
</feature>
<evidence type="ECO:0000259" key="8">
    <source>
        <dbReference type="Pfam" id="PF02687"/>
    </source>
</evidence>
<dbReference type="InterPro" id="IPR050250">
    <property type="entry name" value="Macrolide_Exporter_MacB"/>
</dbReference>
<keyword evidence="4 7" id="KW-1133">Transmembrane helix</keyword>
<feature type="transmembrane region" description="Helical" evidence="7">
    <location>
        <begin position="311"/>
        <end position="330"/>
    </location>
</feature>
<feature type="transmembrane region" description="Helical" evidence="7">
    <location>
        <begin position="436"/>
        <end position="458"/>
    </location>
</feature>
<comment type="caution">
    <text evidence="10">The sequence shown here is derived from an EMBL/GenBank/DDBJ whole genome shotgun (WGS) entry which is preliminary data.</text>
</comment>
<feature type="transmembrane region" description="Helical" evidence="7">
    <location>
        <begin position="337"/>
        <end position="359"/>
    </location>
</feature>
<organism evidence="10 11">
    <name type="scientific">Methylomonas koyamae</name>
    <dbReference type="NCBI Taxonomy" id="702114"/>
    <lineage>
        <taxon>Bacteria</taxon>
        <taxon>Pseudomonadati</taxon>
        <taxon>Pseudomonadota</taxon>
        <taxon>Gammaproteobacteria</taxon>
        <taxon>Methylococcales</taxon>
        <taxon>Methylococcaceae</taxon>
        <taxon>Methylomonas</taxon>
    </lineage>
</organism>
<feature type="domain" description="MacB-like periplasmic core" evidence="9">
    <location>
        <begin position="19"/>
        <end position="219"/>
    </location>
</feature>
<evidence type="ECO:0000256" key="7">
    <source>
        <dbReference type="SAM" id="Phobius"/>
    </source>
</evidence>
<dbReference type="GO" id="GO:0005886">
    <property type="term" value="C:plasma membrane"/>
    <property type="evidence" value="ECO:0007669"/>
    <property type="project" value="UniProtKB-SubCell"/>
</dbReference>
<comment type="similarity">
    <text evidence="6">Belongs to the ABC-4 integral membrane protein family.</text>
</comment>
<reference evidence="11" key="1">
    <citation type="submission" date="2016-03" db="EMBL/GenBank/DDBJ databases">
        <authorList>
            <person name="Heylen K."/>
            <person name="De Vos P."/>
            <person name="Vekeman B."/>
        </authorList>
    </citation>
    <scope>NUCLEOTIDE SEQUENCE [LARGE SCALE GENOMIC DNA]</scope>
    <source>
        <strain evidence="11">R-45383</strain>
    </source>
</reference>
<dbReference type="Pfam" id="PF12704">
    <property type="entry name" value="MacB_PCD"/>
    <property type="match status" value="1"/>
</dbReference>
<dbReference type="STRING" id="702114.A1355_22200"/>
<feature type="transmembrane region" description="Helical" evidence="7">
    <location>
        <begin position="252"/>
        <end position="276"/>
    </location>
</feature>
<feature type="domain" description="ABC3 transporter permease C-terminal" evidence="8">
    <location>
        <begin position="263"/>
        <end position="379"/>
    </location>
</feature>
<protein>
    <submittedName>
        <fullName evidence="10">Uncharacterized protein</fullName>
    </submittedName>
</protein>
<keyword evidence="11" id="KW-1185">Reference proteome</keyword>
<evidence type="ECO:0000313" key="11">
    <source>
        <dbReference type="Proteomes" id="UP000077628"/>
    </source>
</evidence>
<dbReference type="EMBL" id="LUUK01000071">
    <property type="protein sequence ID" value="OAI22865.1"/>
    <property type="molecule type" value="Genomic_DNA"/>
</dbReference>
<evidence type="ECO:0000256" key="6">
    <source>
        <dbReference type="ARBA" id="ARBA00038076"/>
    </source>
</evidence>
<evidence type="ECO:0000256" key="1">
    <source>
        <dbReference type="ARBA" id="ARBA00004651"/>
    </source>
</evidence>
<evidence type="ECO:0000256" key="4">
    <source>
        <dbReference type="ARBA" id="ARBA00022989"/>
    </source>
</evidence>
<feature type="transmembrane region" description="Helical" evidence="7">
    <location>
        <begin position="670"/>
        <end position="698"/>
    </location>
</feature>
<dbReference type="InterPro" id="IPR025857">
    <property type="entry name" value="MacB_PCD"/>
</dbReference>
<gene>
    <name evidence="10" type="ORF">A1355_22200</name>
</gene>
<evidence type="ECO:0000256" key="2">
    <source>
        <dbReference type="ARBA" id="ARBA00022475"/>
    </source>
</evidence>
<evidence type="ECO:0000313" key="10">
    <source>
        <dbReference type="EMBL" id="OAI22865.1"/>
    </source>
</evidence>
<dbReference type="OrthoDB" id="9770036at2"/>
<dbReference type="PANTHER" id="PTHR30572:SF4">
    <property type="entry name" value="ABC TRANSPORTER PERMEASE YTRF"/>
    <property type="match status" value="1"/>
</dbReference>
<dbReference type="PANTHER" id="PTHR30572">
    <property type="entry name" value="MEMBRANE COMPONENT OF TRANSPORTER-RELATED"/>
    <property type="match status" value="1"/>
</dbReference>
<proteinExistence type="inferred from homology"/>
<evidence type="ECO:0000256" key="5">
    <source>
        <dbReference type="ARBA" id="ARBA00023136"/>
    </source>
</evidence>
<name>A0A177NXX3_9GAMM</name>
<feature type="transmembrane region" description="Helical" evidence="7">
    <location>
        <begin position="20"/>
        <end position="44"/>
    </location>
</feature>
<dbReference type="Proteomes" id="UP000077628">
    <property type="component" value="Unassembled WGS sequence"/>
</dbReference>
<evidence type="ECO:0000259" key="9">
    <source>
        <dbReference type="Pfam" id="PF12704"/>
    </source>
</evidence>
<keyword evidence="5 7" id="KW-0472">Membrane</keyword>
<keyword evidence="3 7" id="KW-0812">Transmembrane</keyword>
<sequence length="802" mass="85543">MNVLRYKILADWRAAKARSLLAVVNIAIGIFCVGTLFGMVTLLLDRMDAAHRRSQPSHINLILRGAAEPELLSRLRAVPGVAGIDTLTPLSVRYRQTGSGEWQNATLIVRPDYAAQQFDLTTLESGSWPGSGQVAVENLSQNATGLAAGATVEFDTANGPTDFRISGVVRHPFVKPPKFGGQIHFFADRASAASFGVADGYFRQLLVRIVPPYDVETARGVAAQLRNLLAERHLPVSVTLLQDPEKHWGRPFVAGINSVLQAMALASLALASLLILNTVSAQITQQTDQIGVIKALGGGGATVAGLYLSEVALLALAATCMAIPPALFGADWAARKLLALFNIAGGAFSVAPDALAWMIGGGLLAPLLAALPPVWRGAAMTVRTALANYGLGGDFGGNRFDAWIEKLGARWLPTLYAAALGNLFRRKARLLLTQGVLIVAGIMLLVSTSLIASVNLTLDNEMARSRYAVKLGFSVDQPAARVAELAKSLPATRDLAVWQRLPVEISHQGQTLRQTGSLGLQMLAVPAASTLYRPLIEAGRWLADAGERELVISADTAALNGLKPGDNVDVRLGASRQSWRIVGVYRWLAGNNPAVEPVYAPQTTAHELAETGELASFALLDADIADPAGEDSYLRQLKDRYDSAGLTLDVYSTEAKLAQRRYARNQFNSVLGTLAGLAAMVAAIGGIGLSGTLTIAVLQRTREIGVMRAIGAPTPAVFRLFAMEGLLHGGLAWLVSVPLASWLAQPIAERLGTVMLGIRLDYRFDYTAALYWLVLVLTIAAIAAYWPAKSAAKLTIRDCLAH</sequence>
<dbReference type="AlphaFoldDB" id="A0A177NXX3"/>
<feature type="transmembrane region" description="Helical" evidence="7">
    <location>
        <begin position="726"/>
        <end position="748"/>
    </location>
</feature>
<feature type="domain" description="ABC3 transporter permease C-terminal" evidence="8">
    <location>
        <begin position="677"/>
        <end position="795"/>
    </location>
</feature>
<comment type="subcellular location">
    <subcellularLocation>
        <location evidence="1">Cell membrane</location>
        <topology evidence="1">Multi-pass membrane protein</topology>
    </subcellularLocation>
</comment>
<accession>A0A177NXX3</accession>
<keyword evidence="2" id="KW-1003">Cell membrane</keyword>
<dbReference type="InterPro" id="IPR003838">
    <property type="entry name" value="ABC3_permease_C"/>
</dbReference>